<proteinExistence type="predicted"/>
<reference evidence="3 4" key="1">
    <citation type="submission" date="2017-11" db="EMBL/GenBank/DDBJ databases">
        <title>De novo assembly and phasing of dikaryotic genomes from two isolates of Puccinia coronata f. sp. avenae, the causal agent of oat crown rust.</title>
        <authorList>
            <person name="Miller M.E."/>
            <person name="Zhang Y."/>
            <person name="Omidvar V."/>
            <person name="Sperschneider J."/>
            <person name="Schwessinger B."/>
            <person name="Raley C."/>
            <person name="Palmer J.M."/>
            <person name="Garnica D."/>
            <person name="Upadhyaya N."/>
            <person name="Rathjen J."/>
            <person name="Taylor J.M."/>
            <person name="Park R.F."/>
            <person name="Dodds P.N."/>
            <person name="Hirsch C.D."/>
            <person name="Kianian S.F."/>
            <person name="Figueroa M."/>
        </authorList>
    </citation>
    <scope>NUCLEOTIDE SEQUENCE [LARGE SCALE GENOMIC DNA]</scope>
    <source>
        <strain evidence="3">12SD80</strain>
    </source>
</reference>
<name>A0A2N5SU89_9BASI</name>
<evidence type="ECO:0000256" key="1">
    <source>
        <dbReference type="SAM" id="Coils"/>
    </source>
</evidence>
<organism evidence="3 4">
    <name type="scientific">Puccinia coronata f. sp. avenae</name>
    <dbReference type="NCBI Taxonomy" id="200324"/>
    <lineage>
        <taxon>Eukaryota</taxon>
        <taxon>Fungi</taxon>
        <taxon>Dikarya</taxon>
        <taxon>Basidiomycota</taxon>
        <taxon>Pucciniomycotina</taxon>
        <taxon>Pucciniomycetes</taxon>
        <taxon>Pucciniales</taxon>
        <taxon>Pucciniaceae</taxon>
        <taxon>Puccinia</taxon>
    </lineage>
</organism>
<evidence type="ECO:0008006" key="5">
    <source>
        <dbReference type="Google" id="ProtNLM"/>
    </source>
</evidence>
<feature type="region of interest" description="Disordered" evidence="2">
    <location>
        <begin position="1"/>
        <end position="32"/>
    </location>
</feature>
<dbReference type="InterPro" id="IPR040521">
    <property type="entry name" value="KDZ"/>
</dbReference>
<gene>
    <name evidence="3" type="ORF">PCASD_17171</name>
</gene>
<feature type="coiled-coil region" evidence="1">
    <location>
        <begin position="527"/>
        <end position="576"/>
    </location>
</feature>
<feature type="region of interest" description="Disordered" evidence="2">
    <location>
        <begin position="87"/>
        <end position="116"/>
    </location>
</feature>
<dbReference type="PANTHER" id="PTHR33096">
    <property type="entry name" value="CXC2 DOMAIN-CONTAINING PROTEIN"/>
    <property type="match status" value="1"/>
</dbReference>
<dbReference type="EMBL" id="PGCI01000764">
    <property type="protein sequence ID" value="PLW16783.1"/>
    <property type="molecule type" value="Genomic_DNA"/>
</dbReference>
<keyword evidence="1" id="KW-0175">Coiled coil</keyword>
<comment type="caution">
    <text evidence="3">The sequence shown here is derived from an EMBL/GenBank/DDBJ whole genome shotgun (WGS) entry which is preliminary data.</text>
</comment>
<evidence type="ECO:0000256" key="2">
    <source>
        <dbReference type="SAM" id="MobiDB-lite"/>
    </source>
</evidence>
<protein>
    <recommendedName>
        <fullName evidence="5">CxC1-like cysteine cluster associated with KDZ transposases domain-containing protein</fullName>
    </recommendedName>
</protein>
<dbReference type="AlphaFoldDB" id="A0A2N5SU89"/>
<feature type="compositionally biased region" description="Low complexity" evidence="2">
    <location>
        <begin position="10"/>
        <end position="28"/>
    </location>
</feature>
<dbReference type="Proteomes" id="UP000235392">
    <property type="component" value="Unassembled WGS sequence"/>
</dbReference>
<feature type="compositionally biased region" description="Polar residues" evidence="2">
    <location>
        <begin position="104"/>
        <end position="116"/>
    </location>
</feature>
<dbReference type="Pfam" id="PF18758">
    <property type="entry name" value="KDZ"/>
    <property type="match status" value="1"/>
</dbReference>
<accession>A0A2N5SU89</accession>
<evidence type="ECO:0000313" key="3">
    <source>
        <dbReference type="EMBL" id="PLW16783.1"/>
    </source>
</evidence>
<sequence length="853" mass="98560">MPPNRRNANTPLPRTSRSTPIRPTRTSRVNPFRNETPTALQLRLKNEARNMRTLQRLEALHRGELPMPSSSQALHAHLAALELANNSQSTQNNEAPNEPLHDPPQTQLWDDFDSSNWQTYKDPPTQGISTLSQRVYHLNACRRRQRLLNNWNQTIPQLHGVYMYLKVKTGNWTFDNCFESFEDQFCQCTSFKNQTIDFFDLMERSEVLLNAEGTKRRELRQCFSAAVNIFRTMLLKTRETVDSALQLTKTQIQARWSCPGCFGPNSPEDTYQPMSSVKDSLVVCLDGNFQHRHNAKAGLAAPLVIPPIFLETERVNQVRELINNLADTDDPVDPCSESHKAANDKRCETTRKVCEQRCLPLAILEKLFEDVELSCPVGVLYDIGCSLKKFLDLREYFMFSAKKEHLKFGTLVFHAYVHEWKCQVKFNPRFNVGWGMSDGEGLERLWSLLAPLVRTLQYSSRNHWKYTIAKIRRRKEHDTLTNLLQQPNPFVNNGTNYTLFFFTAQWEEQLTYLENITQEETDRRKRLTKLLEKEEALNKLQKVLERKDWDIQAKLIERIVEEISKTKESQKELAQQLGISYTSQSTNVDKEKRLLLVRSAKQGIYVKAVNIMGIRQPIVESQTRGKRVGTKIKEKIYEAIKKKKAVVLRIITKYKNRQKDYLKNYDHEVLASFVLLTWDTFVSLKLDDPFWNDAADCNSKEPWAVASDVREGIRACHMIDRTEEELDLIAQELGRAMSWAVEMHNMLSTLATNINNLPPDSTKVVTPTQLGTLDQFTGQQVLKFELHMQLANHNEMMRFNLDPATFMQAQPEVDGGAEEIDETLQEQEFVEAADDGEFADDSQVDQMLEDEGW</sequence>
<dbReference type="PANTHER" id="PTHR33096:SF1">
    <property type="entry name" value="CXC1-LIKE CYSTEINE CLUSTER ASSOCIATED WITH KDZ TRANSPOSASES DOMAIN-CONTAINING PROTEIN"/>
    <property type="match status" value="1"/>
</dbReference>
<evidence type="ECO:0000313" key="4">
    <source>
        <dbReference type="Proteomes" id="UP000235392"/>
    </source>
</evidence>